<feature type="active site" description="O-(5'-phospho-DNA)-tyrosine intermediate" evidence="8">
    <location>
        <position position="123"/>
    </location>
</feature>
<dbReference type="SUPFAM" id="SSF56719">
    <property type="entry name" value="Type II DNA topoisomerase"/>
    <property type="match status" value="1"/>
</dbReference>
<accession>A0A2J6X773</accession>
<dbReference type="InterPro" id="IPR002205">
    <property type="entry name" value="Topo_IIA_dom_A"/>
</dbReference>
<evidence type="ECO:0000256" key="5">
    <source>
        <dbReference type="ARBA" id="ARBA00023125"/>
    </source>
</evidence>
<dbReference type="FunFam" id="1.10.268.10:FF:000001">
    <property type="entry name" value="DNA gyrase subunit A"/>
    <property type="match status" value="1"/>
</dbReference>
<evidence type="ECO:0000259" key="9">
    <source>
        <dbReference type="PROSITE" id="PS52040"/>
    </source>
</evidence>
<dbReference type="FunFam" id="3.30.1360.40:FF:000002">
    <property type="entry name" value="DNA gyrase subunit A"/>
    <property type="match status" value="1"/>
</dbReference>
<dbReference type="NCBIfam" id="NF004044">
    <property type="entry name" value="PRK05561.1"/>
    <property type="match status" value="1"/>
</dbReference>
<evidence type="ECO:0000256" key="7">
    <source>
        <dbReference type="ARBA" id="ARBA00063644"/>
    </source>
</evidence>
<dbReference type="InterPro" id="IPR050220">
    <property type="entry name" value="Type_II_DNA_Topoisomerases"/>
</dbReference>
<dbReference type="GO" id="GO:0009330">
    <property type="term" value="C:DNA topoisomerase type II (double strand cut, ATP-hydrolyzing) complex"/>
    <property type="evidence" value="ECO:0007669"/>
    <property type="project" value="TreeGrafter"/>
</dbReference>
<name>A0A2J6X773_9BACT</name>
<comment type="catalytic activity">
    <reaction evidence="1 8">
        <text>ATP-dependent breakage, passage and rejoining of double-stranded DNA.</text>
        <dbReference type="EC" id="5.6.2.2"/>
    </reaction>
</comment>
<reference evidence="10 11" key="1">
    <citation type="submission" date="2018-01" db="EMBL/GenBank/DDBJ databases">
        <title>Metagenomic assembled genomes from two thermal pools in the Uzon Caldera, Kamchatka, Russia.</title>
        <authorList>
            <person name="Wilkins L."/>
            <person name="Ettinger C."/>
        </authorList>
    </citation>
    <scope>NUCLEOTIDE SEQUENCE [LARGE SCALE GENOMIC DNA]</scope>
    <source>
        <strain evidence="10">ARK-10</strain>
    </source>
</reference>
<dbReference type="Proteomes" id="UP000236910">
    <property type="component" value="Unassembled WGS sequence"/>
</dbReference>
<dbReference type="FunFam" id="2.120.10.90:FF:000005">
    <property type="entry name" value="DNA topoisomerase 4 subunit A"/>
    <property type="match status" value="1"/>
</dbReference>
<dbReference type="InterPro" id="IPR013757">
    <property type="entry name" value="Topo_IIA_A_a_sf"/>
</dbReference>
<evidence type="ECO:0000256" key="6">
    <source>
        <dbReference type="ARBA" id="ARBA00023235"/>
    </source>
</evidence>
<dbReference type="GO" id="GO:0003918">
    <property type="term" value="F:DNA topoisomerase type II (double strand cut, ATP-hydrolyzing) activity"/>
    <property type="evidence" value="ECO:0007669"/>
    <property type="project" value="UniProtKB-EC"/>
</dbReference>
<dbReference type="Gene3D" id="1.10.268.10">
    <property type="entry name" value="Topoisomerase, domain 3"/>
    <property type="match status" value="1"/>
</dbReference>
<dbReference type="PANTHER" id="PTHR43493:SF5">
    <property type="entry name" value="DNA GYRASE SUBUNIT A, CHLOROPLASTIC_MITOCHONDRIAL"/>
    <property type="match status" value="1"/>
</dbReference>
<dbReference type="AlphaFoldDB" id="A0A2J6X773"/>
<dbReference type="SUPFAM" id="SSF101904">
    <property type="entry name" value="GyrA/ParC C-terminal domain-like"/>
    <property type="match status" value="1"/>
</dbReference>
<dbReference type="NCBIfam" id="TIGR01063">
    <property type="entry name" value="gyrA"/>
    <property type="match status" value="1"/>
</dbReference>
<dbReference type="GO" id="GO:0006265">
    <property type="term" value="P:DNA topological change"/>
    <property type="evidence" value="ECO:0007669"/>
    <property type="project" value="UniProtKB-UniRule"/>
</dbReference>
<dbReference type="GO" id="GO:0003677">
    <property type="term" value="F:DNA binding"/>
    <property type="evidence" value="ECO:0007669"/>
    <property type="project" value="UniProtKB-UniRule"/>
</dbReference>
<sequence length="811" mass="91741">MADLFHEKVINVPIEEEVKKSYLDYSMSVIIGRALPDVRDGLKPVHRRILYAMNDLGCLPNKPYKKSARIVGEVLGKYHPHGESSVYDALVRMAQSFSLRYPLVDGHGNFGSIDGDVPAAMRYTEARLAPIAMEMLEGLDENTVDFVPNFDNTLKEPVVLPAKIPNLLINGSSGIAVGMATNIPPHNLKEVIDALIYLIDTEILKGDQVTTEELRHFIKGPDFPTGASILGTSGIKEYFETGKGSITIRGKYKIEEGKHKRKYFVITEIPYEVNKAELVEEIANLAKEKKLKGVEDIRDESDREGIRIVIKLSEDVKPEVFEAELVKFTRYEIKYGVILLGIIDNQPKIFTLKELLNEFLQFRGEVLRRQTQFKLEKASKSLEILSGIRKAILKIDAVIPLIKESKDNEEARNKLINFLEISEEQARAILDMRLARLTSLEVEKIDKDIKETEELIKNLNEILTSKERFYNEIKEDLRRIGNKFGDTRKTEIQHFYETIDEEELIPDENVIIIVTRGGYLKRMREDVFKVQRRGGKGVIGQSVSQEDYPIEIIPTTLKSTMLFFTNIGKVYSLRAFEIPELERTGKGTPIHRLLKLSPSENISKVISIEKDNKIKSLLFVTRKGLVKKTKMEEFAYITSAGKIALKLKNEDELETVIPLTEEAEVMMISNVGLSVRFDTSSVREMGRASSGVIGMKVKEDEYVVDAEILKETDKVILVTEKGYGKILSVKEIRKTKRGAKGVKCIKLSEKTGNLVAVKVIHDEENLYLLLKSGNVIKIELKDVKELGRNTRGVILVRFKEGEDTVSAIALE</sequence>
<evidence type="ECO:0000256" key="4">
    <source>
        <dbReference type="ARBA" id="ARBA00023029"/>
    </source>
</evidence>
<dbReference type="EMBL" id="PNIX01000176">
    <property type="protein sequence ID" value="PMP82777.1"/>
    <property type="molecule type" value="Genomic_DNA"/>
</dbReference>
<dbReference type="Gene3D" id="2.120.10.90">
    <property type="entry name" value="DNA gyrase/topoisomerase IV, subunit A, C-terminal"/>
    <property type="match status" value="1"/>
</dbReference>
<dbReference type="Gene3D" id="3.90.199.10">
    <property type="entry name" value="Topoisomerase II, domain 5"/>
    <property type="match status" value="1"/>
</dbReference>
<comment type="subunit">
    <text evidence="7">Heterotetramer composed of ParC and ParE.</text>
</comment>
<dbReference type="InterPro" id="IPR035516">
    <property type="entry name" value="Gyrase/topoIV_suA_C"/>
</dbReference>
<dbReference type="Pfam" id="PF03989">
    <property type="entry name" value="DNA_gyraseA_C"/>
    <property type="match status" value="6"/>
</dbReference>
<protein>
    <recommendedName>
        <fullName evidence="3">DNA topoisomerase (ATP-hydrolyzing)</fullName>
        <ecNumber evidence="3">5.6.2.2</ecNumber>
    </recommendedName>
</protein>
<comment type="caution">
    <text evidence="10">The sequence shown here is derived from an EMBL/GenBank/DDBJ whole genome shotgun (WGS) entry which is preliminary data.</text>
</comment>
<dbReference type="PANTHER" id="PTHR43493">
    <property type="entry name" value="DNA GYRASE/TOPOISOMERASE SUBUNIT A"/>
    <property type="match status" value="1"/>
</dbReference>
<dbReference type="EC" id="5.6.2.2" evidence="3"/>
<evidence type="ECO:0000256" key="2">
    <source>
        <dbReference type="ARBA" id="ARBA00008263"/>
    </source>
</evidence>
<evidence type="ECO:0000256" key="1">
    <source>
        <dbReference type="ARBA" id="ARBA00000185"/>
    </source>
</evidence>
<dbReference type="GO" id="GO:0005524">
    <property type="term" value="F:ATP binding"/>
    <property type="evidence" value="ECO:0007669"/>
    <property type="project" value="InterPro"/>
</dbReference>
<dbReference type="NCBIfam" id="NF004043">
    <property type="entry name" value="PRK05560.1"/>
    <property type="match status" value="1"/>
</dbReference>
<evidence type="ECO:0000313" key="10">
    <source>
        <dbReference type="EMBL" id="PMP82777.1"/>
    </source>
</evidence>
<keyword evidence="5 8" id="KW-0238">DNA-binding</keyword>
<keyword evidence="4 8" id="KW-0799">Topoisomerase</keyword>
<dbReference type="CDD" id="cd00187">
    <property type="entry name" value="TOP4c"/>
    <property type="match status" value="1"/>
</dbReference>
<dbReference type="InterPro" id="IPR013758">
    <property type="entry name" value="Topo_IIA_A/C_ab"/>
</dbReference>
<comment type="similarity">
    <text evidence="2">Belongs to the type II topoisomerase GyrA/ParC subunit family.</text>
</comment>
<gene>
    <name evidence="10" type="ORF">C0175_03040</name>
</gene>
<dbReference type="SMART" id="SM00434">
    <property type="entry name" value="TOP4c"/>
    <property type="match status" value="1"/>
</dbReference>
<dbReference type="Pfam" id="PF00521">
    <property type="entry name" value="DNA_topoisoIV"/>
    <property type="match status" value="1"/>
</dbReference>
<keyword evidence="6 8" id="KW-0413">Isomerase</keyword>
<dbReference type="GO" id="GO:0005737">
    <property type="term" value="C:cytoplasm"/>
    <property type="evidence" value="ECO:0007669"/>
    <property type="project" value="TreeGrafter"/>
</dbReference>
<proteinExistence type="inferred from homology"/>
<dbReference type="InterPro" id="IPR006691">
    <property type="entry name" value="GyrA/parC_rep"/>
</dbReference>
<dbReference type="PROSITE" id="PS52040">
    <property type="entry name" value="TOPO_IIA"/>
    <property type="match status" value="1"/>
</dbReference>
<feature type="domain" description="Topo IIA-type catalytic" evidence="9">
    <location>
        <begin position="35"/>
        <end position="504"/>
    </location>
</feature>
<dbReference type="Gene3D" id="3.30.1360.40">
    <property type="match status" value="1"/>
</dbReference>
<dbReference type="FunFam" id="3.90.199.10:FF:000001">
    <property type="entry name" value="DNA gyrase subunit A"/>
    <property type="match status" value="1"/>
</dbReference>
<evidence type="ECO:0000256" key="8">
    <source>
        <dbReference type="PROSITE-ProRule" id="PRU01384"/>
    </source>
</evidence>
<dbReference type="InterPro" id="IPR013760">
    <property type="entry name" value="Topo_IIA-like_dom_sf"/>
</dbReference>
<evidence type="ECO:0000313" key="11">
    <source>
        <dbReference type="Proteomes" id="UP000236910"/>
    </source>
</evidence>
<evidence type="ECO:0000256" key="3">
    <source>
        <dbReference type="ARBA" id="ARBA00012895"/>
    </source>
</evidence>
<organism evidence="10 11">
    <name type="scientific">Caldisericum exile</name>
    <dbReference type="NCBI Taxonomy" id="693075"/>
    <lineage>
        <taxon>Bacteria</taxon>
        <taxon>Pseudomonadati</taxon>
        <taxon>Caldisericota/Cryosericota group</taxon>
        <taxon>Caldisericota</taxon>
        <taxon>Caldisericia</taxon>
        <taxon>Caldisericales</taxon>
        <taxon>Caldisericaceae</taxon>
        <taxon>Caldisericum</taxon>
    </lineage>
</organism>